<name>I0ICW1_PHYMF</name>
<gene>
    <name evidence="4" type="ordered locus">PSMK_09400</name>
</gene>
<proteinExistence type="predicted"/>
<dbReference type="InterPro" id="IPR031778">
    <property type="entry name" value="Sortilin_N"/>
</dbReference>
<dbReference type="RefSeq" id="WP_014436318.1">
    <property type="nucleotide sequence ID" value="NC_017080.1"/>
</dbReference>
<dbReference type="InterPro" id="IPR015943">
    <property type="entry name" value="WD40/YVTN_repeat-like_dom_sf"/>
</dbReference>
<dbReference type="GO" id="GO:0010411">
    <property type="term" value="P:xyloglucan metabolic process"/>
    <property type="evidence" value="ECO:0007669"/>
    <property type="project" value="TreeGrafter"/>
</dbReference>
<evidence type="ECO:0000259" key="3">
    <source>
        <dbReference type="Pfam" id="PF15902"/>
    </source>
</evidence>
<dbReference type="CDD" id="cd15482">
    <property type="entry name" value="Sialidase_non-viral"/>
    <property type="match status" value="1"/>
</dbReference>
<reference evidence="4 5" key="1">
    <citation type="submission" date="2012-02" db="EMBL/GenBank/DDBJ databases">
        <title>Complete genome sequence of Phycisphaera mikurensis NBRC 102666.</title>
        <authorList>
            <person name="Ankai A."/>
            <person name="Hosoyama A."/>
            <person name="Terui Y."/>
            <person name="Sekine M."/>
            <person name="Fukai R."/>
            <person name="Kato Y."/>
            <person name="Nakamura S."/>
            <person name="Yamada-Narita S."/>
            <person name="Kawakoshi A."/>
            <person name="Fukunaga Y."/>
            <person name="Yamazaki S."/>
            <person name="Fujita N."/>
        </authorList>
    </citation>
    <scope>NUCLEOTIDE SEQUENCE [LARGE SCALE GENOMIC DNA]</scope>
    <source>
        <strain evidence="5">NBRC 102666 / KCTC 22515 / FYK2301M01</strain>
    </source>
</reference>
<keyword evidence="5" id="KW-1185">Reference proteome</keyword>
<dbReference type="OrthoDB" id="9757947at2"/>
<accession>I0ICW1</accession>
<dbReference type="AlphaFoldDB" id="I0ICW1"/>
<feature type="compositionally biased region" description="Pro residues" evidence="2">
    <location>
        <begin position="1"/>
        <end position="13"/>
    </location>
</feature>
<protein>
    <recommendedName>
        <fullName evidence="3">Sortilin N-terminal domain-containing protein</fullName>
    </recommendedName>
</protein>
<feature type="domain" description="Sortilin N-terminal" evidence="3">
    <location>
        <begin position="432"/>
        <end position="550"/>
    </location>
</feature>
<dbReference type="PANTHER" id="PTHR43739">
    <property type="entry name" value="XYLOGLUCANASE (EUROFUNG)"/>
    <property type="match status" value="1"/>
</dbReference>
<dbReference type="eggNOG" id="COG4447">
    <property type="taxonomic scope" value="Bacteria"/>
</dbReference>
<evidence type="ECO:0000256" key="1">
    <source>
        <dbReference type="ARBA" id="ARBA00022737"/>
    </source>
</evidence>
<dbReference type="HOGENOM" id="CLU_323865_0_0_0"/>
<keyword evidence="1" id="KW-0677">Repeat</keyword>
<dbReference type="SUPFAM" id="SSF110296">
    <property type="entry name" value="Oligoxyloglucan reducing end-specific cellobiohydrolase"/>
    <property type="match status" value="3"/>
</dbReference>
<dbReference type="InterPro" id="IPR052025">
    <property type="entry name" value="Xyloglucanase_GH74"/>
</dbReference>
<dbReference type="PANTHER" id="PTHR43739:SF5">
    <property type="entry name" value="EXO-ALPHA-SIALIDASE"/>
    <property type="match status" value="1"/>
</dbReference>
<evidence type="ECO:0000313" key="4">
    <source>
        <dbReference type="EMBL" id="BAM03099.1"/>
    </source>
</evidence>
<dbReference type="Gene3D" id="2.130.10.10">
    <property type="entry name" value="YVTN repeat-like/Quinoprotein amine dehydrogenase"/>
    <property type="match status" value="4"/>
</dbReference>
<feature type="region of interest" description="Disordered" evidence="2">
    <location>
        <begin position="1"/>
        <end position="24"/>
    </location>
</feature>
<evidence type="ECO:0000256" key="2">
    <source>
        <dbReference type="SAM" id="MobiDB-lite"/>
    </source>
</evidence>
<evidence type="ECO:0000313" key="5">
    <source>
        <dbReference type="Proteomes" id="UP000007881"/>
    </source>
</evidence>
<dbReference type="Proteomes" id="UP000007881">
    <property type="component" value="Chromosome"/>
</dbReference>
<dbReference type="Pfam" id="PF15902">
    <property type="entry name" value="Sortilin-Vps10"/>
    <property type="match status" value="1"/>
</dbReference>
<organism evidence="4 5">
    <name type="scientific">Phycisphaera mikurensis (strain NBRC 102666 / KCTC 22515 / FYK2301M01)</name>
    <dbReference type="NCBI Taxonomy" id="1142394"/>
    <lineage>
        <taxon>Bacteria</taxon>
        <taxon>Pseudomonadati</taxon>
        <taxon>Planctomycetota</taxon>
        <taxon>Phycisphaerae</taxon>
        <taxon>Phycisphaerales</taxon>
        <taxon>Phycisphaeraceae</taxon>
        <taxon>Phycisphaera</taxon>
    </lineage>
</organism>
<dbReference type="KEGG" id="phm:PSMK_09400"/>
<dbReference type="STRING" id="1142394.PSMK_09400"/>
<dbReference type="EMBL" id="AP012338">
    <property type="protein sequence ID" value="BAM03099.1"/>
    <property type="molecule type" value="Genomic_DNA"/>
</dbReference>
<sequence>MSAQAPPPPPPEPGFSTPAAPTYGDWHQARIGGGGYVIDVIPTADPSIYYLHTDVGGFYRSDDGGEGWRMLQGALPATDGNQEPAAIVVDPRDADRFLVATGQHWSSVRDGIYRSTDGGASYEKVLEAAFAGNGNERMWGREMAVSPHDPDVVVAASMLDGVFRSEDFGATWEKTGLEGINPTDVVFDAQVPGRVLLTARPYRFYLLGNPNQELRGGFFESLDGGRTWKALDAVSPSPWELTQLPAAAGPGNRWVAIFPPSLVKQSDDGGLSWSAFDEGLPTDPEAATAAYDADGVISPGGSIAPSTFMALAAGPGSVLVGGGDGTVHRRAYGANRWTPIRGTATAPESWYGNPGDEPDWSHFGKAISSLTIDPHDPERWWLTDWYTLWKSDDRGRNWAYASHGIEVTVIHNLAQAPDDPGLVHMGMTDNGYFRSLDGGETFKQIWKVITNNVKDVAVAAERPERVYAIGPTENGHWYSSHVFASDDRGTSWRAAAMRGTRDAESRRINTIALDPRDPDRLFVAIAGVPGEEGGVYVSENGGDDWEAFNQGLPAAGLFKAEIWRVGRELAVGPGGGMVAISNHESRVFFRDADADAWSEARFDAGVNDVAADPFRPGRFLIASPDAGLFASEDGGRTWSSRPVDTAHHVAFDRAVPGRVAVGTADGVRVSTDGGAAWEALGDELPNRRANPVAFAGDRVVVGTSGAGVLWHPLDDAAADPIASATVDPDAGPPTTEVVRNGDMTEAAPNGGAPAGWSLRWSDVPGASVSRETGHAASAPAALALRLPAAGVGFAEQELPTGLGRVRFSGKAALDGDFEEAYLAVQCFDAAGEQVQWTTLATVSDEGGGGDGWSAFEKTIDLSPGHARAVLVLYAKGVGSALLDDASGLSGVD</sequence>